<reference evidence="2 3" key="1">
    <citation type="submission" date="2022-12" db="EMBL/GenBank/DDBJ databases">
        <title>Polyphasic characterization of Geotalea uranireducens NIT-SL11 newly isolated from a complex of sewage sludge and microbially reduced graphene oxide.</title>
        <authorList>
            <person name="Xie L."/>
            <person name="Yoshida N."/>
            <person name="Meng L."/>
        </authorList>
    </citation>
    <scope>NUCLEOTIDE SEQUENCE [LARGE SCALE GENOMIC DNA]</scope>
    <source>
        <strain evidence="2 3">NIT-SL11</strain>
    </source>
</reference>
<dbReference type="PANTHER" id="PTHR40278:SF2">
    <property type="entry name" value="TYPE IV PILUS INNER MEMBRANE COMPONENT PILN"/>
    <property type="match status" value="1"/>
</dbReference>
<keyword evidence="1" id="KW-0812">Transmembrane</keyword>
<dbReference type="InterPro" id="IPR052534">
    <property type="entry name" value="Extracell_DNA_Util/SecSys_Comp"/>
</dbReference>
<keyword evidence="1" id="KW-1133">Transmembrane helix</keyword>
<dbReference type="Proteomes" id="UP001317705">
    <property type="component" value="Chromosome"/>
</dbReference>
<proteinExistence type="predicted"/>
<evidence type="ECO:0000313" key="3">
    <source>
        <dbReference type="Proteomes" id="UP001317705"/>
    </source>
</evidence>
<evidence type="ECO:0000256" key="1">
    <source>
        <dbReference type="SAM" id="Phobius"/>
    </source>
</evidence>
<dbReference type="EMBL" id="AP027151">
    <property type="protein sequence ID" value="BDV43356.1"/>
    <property type="molecule type" value="Genomic_DNA"/>
</dbReference>
<protein>
    <submittedName>
        <fullName evidence="2">Fimbrial protein</fullName>
    </submittedName>
</protein>
<organism evidence="2 3">
    <name type="scientific">Geotalea uraniireducens</name>
    <dbReference type="NCBI Taxonomy" id="351604"/>
    <lineage>
        <taxon>Bacteria</taxon>
        <taxon>Pseudomonadati</taxon>
        <taxon>Thermodesulfobacteriota</taxon>
        <taxon>Desulfuromonadia</taxon>
        <taxon>Geobacterales</taxon>
        <taxon>Geobacteraceae</taxon>
        <taxon>Geotalea</taxon>
    </lineage>
</organism>
<accession>A0ABN6VW23</accession>
<keyword evidence="1" id="KW-0472">Membrane</keyword>
<dbReference type="InterPro" id="IPR007813">
    <property type="entry name" value="PilN"/>
</dbReference>
<dbReference type="PANTHER" id="PTHR40278">
    <property type="entry name" value="DNA UTILIZATION PROTEIN HOFN"/>
    <property type="match status" value="1"/>
</dbReference>
<name>A0ABN6VW23_9BACT</name>
<dbReference type="RefSeq" id="WP_281999460.1">
    <property type="nucleotide sequence ID" value="NZ_AP027151.1"/>
</dbReference>
<dbReference type="Pfam" id="PF05137">
    <property type="entry name" value="PilN"/>
    <property type="match status" value="1"/>
</dbReference>
<feature type="transmembrane region" description="Helical" evidence="1">
    <location>
        <begin position="20"/>
        <end position="41"/>
    </location>
</feature>
<sequence length="179" mass="19239">MDLKINLATRFFIDQRKLSLATVGVVCVLLVLAAYNFAVLGGNAGRAKRLRADLALLQARFDASAKGVSATEYQRLLKHITAVNGILAARGYDWLVLLDRVETVIPDGVTLTSIDPNLADGTLKLSGLARNFSALRNLMENLEAAPYASSVFLQNQAQISVGATQQGLSFTVTCKVDLS</sequence>
<gene>
    <name evidence="2" type="primary">pulN</name>
    <name evidence="2" type="ORF">GURASL_22790</name>
</gene>
<keyword evidence="3" id="KW-1185">Reference proteome</keyword>
<evidence type="ECO:0000313" key="2">
    <source>
        <dbReference type="EMBL" id="BDV43356.1"/>
    </source>
</evidence>